<protein>
    <submittedName>
        <fullName evidence="1">Uncharacterized protein</fullName>
    </submittedName>
</protein>
<reference evidence="2" key="1">
    <citation type="submission" date="2015-05" db="EMBL/GenBank/DDBJ databases">
        <authorList>
            <person name="Oh H.-M."/>
            <person name="Yang J.-A."/>
            <person name="Cho J.-C."/>
            <person name="Kang I."/>
        </authorList>
    </citation>
    <scope>NUCLEOTIDE SEQUENCE [LARGE SCALE GENOMIC DNA]</scope>
    <source>
        <strain evidence="2">IMCC 12053</strain>
    </source>
</reference>
<dbReference type="RefSeq" id="WP_062217182.1">
    <property type="nucleotide sequence ID" value="NZ_CP012023.1"/>
</dbReference>
<evidence type="ECO:0000313" key="1">
    <source>
        <dbReference type="EMBL" id="ALI55378.1"/>
    </source>
</evidence>
<sequence length="259" mass="27698">MSFLMLALALSAFSFPLLKGLSLTHGRIQPSGFNGVSVVVGFGITAVVAAATSPLMAVAFILAVLMHDIGAALACRFIGHDVARVRLVPIPYFAAPRSDRHFDTALEESYVALYAPALAIAPMVLCFALFHTLAAPFPAAANIFRAAAIMIGAFNFVMLLPFLPFGGGHVVRAISEAFWPRMGTVITVFMTAAFFSAALKDGSIAMLILTGAGLQSLIHKRRQKLLTLSVNHALLVMSAYAFILCVHFTGGWWLLNSLM</sequence>
<dbReference type="OrthoDB" id="7866850at2"/>
<dbReference type="Proteomes" id="UP000064920">
    <property type="component" value="Chromosome"/>
</dbReference>
<dbReference type="AlphaFoldDB" id="A0A0P0A9N9"/>
<organism evidence="1 2">
    <name type="scientific">Celeribacter marinus</name>
    <dbReference type="NCBI Taxonomy" id="1397108"/>
    <lineage>
        <taxon>Bacteria</taxon>
        <taxon>Pseudomonadati</taxon>
        <taxon>Pseudomonadota</taxon>
        <taxon>Alphaproteobacteria</taxon>
        <taxon>Rhodobacterales</taxon>
        <taxon>Roseobacteraceae</taxon>
        <taxon>Celeribacter</taxon>
    </lineage>
</organism>
<dbReference type="KEGG" id="cmar:IMCC12053_1431"/>
<dbReference type="EMBL" id="CP012023">
    <property type="protein sequence ID" value="ALI55378.1"/>
    <property type="molecule type" value="Genomic_DNA"/>
</dbReference>
<proteinExistence type="predicted"/>
<evidence type="ECO:0000313" key="2">
    <source>
        <dbReference type="Proteomes" id="UP000064920"/>
    </source>
</evidence>
<gene>
    <name evidence="1" type="ORF">IMCC12053_1431</name>
</gene>
<accession>A0A0P0A9N9</accession>
<dbReference type="PATRIC" id="fig|1397108.4.peg.1464"/>
<dbReference type="STRING" id="1397108.IMCC12053_1431"/>
<name>A0A0P0A9N9_9RHOB</name>
<keyword evidence="2" id="KW-1185">Reference proteome</keyword>